<feature type="transmembrane region" description="Helical" evidence="1">
    <location>
        <begin position="7"/>
        <end position="26"/>
    </location>
</feature>
<dbReference type="KEGG" id="osg:BST96_10640"/>
<reference evidence="2 3" key="1">
    <citation type="submission" date="2016-11" db="EMBL/GenBank/DDBJ databases">
        <title>Trade-off between light-utilization and light-protection in marine flavobacteria.</title>
        <authorList>
            <person name="Kumagai Y."/>
        </authorList>
    </citation>
    <scope>NUCLEOTIDE SEQUENCE [LARGE SCALE GENOMIC DNA]</scope>
    <source>
        <strain evidence="2 3">NBRC 107125</strain>
    </source>
</reference>
<accession>A0A1X9N8Y7</accession>
<evidence type="ECO:0000313" key="2">
    <source>
        <dbReference type="EMBL" id="ARN74538.1"/>
    </source>
</evidence>
<keyword evidence="1" id="KW-0812">Transmembrane</keyword>
<keyword evidence="1" id="KW-0472">Membrane</keyword>
<keyword evidence="1" id="KW-1133">Transmembrane helix</keyword>
<dbReference type="OrthoDB" id="5741158at2"/>
<sequence>MESMPALFITFGAAALLTSWVTLFITSSKEDFTWGLCTVLLPPLSYCYALFRLDLAKESIALAILGVALVLAGIA</sequence>
<evidence type="ECO:0000313" key="3">
    <source>
        <dbReference type="Proteomes" id="UP000193450"/>
    </source>
</evidence>
<keyword evidence="3" id="KW-1185">Reference proteome</keyword>
<organism evidence="2 3">
    <name type="scientific">Oceanicoccus sagamiensis</name>
    <dbReference type="NCBI Taxonomy" id="716816"/>
    <lineage>
        <taxon>Bacteria</taxon>
        <taxon>Pseudomonadati</taxon>
        <taxon>Pseudomonadota</taxon>
        <taxon>Gammaproteobacteria</taxon>
        <taxon>Cellvibrionales</taxon>
        <taxon>Spongiibacteraceae</taxon>
        <taxon>Oceanicoccus</taxon>
    </lineage>
</organism>
<dbReference type="Proteomes" id="UP000193450">
    <property type="component" value="Chromosome"/>
</dbReference>
<dbReference type="AlphaFoldDB" id="A0A1X9N8Y7"/>
<evidence type="ECO:0000256" key="1">
    <source>
        <dbReference type="SAM" id="Phobius"/>
    </source>
</evidence>
<dbReference type="EMBL" id="CP019343">
    <property type="protein sequence ID" value="ARN74538.1"/>
    <property type="molecule type" value="Genomic_DNA"/>
</dbReference>
<name>A0A1X9N8Y7_9GAMM</name>
<protein>
    <submittedName>
        <fullName evidence="2">Uncharacterized protein</fullName>
    </submittedName>
</protein>
<proteinExistence type="predicted"/>
<gene>
    <name evidence="2" type="ORF">BST96_10640</name>
</gene>
<dbReference type="RefSeq" id="WP_085758684.1">
    <property type="nucleotide sequence ID" value="NZ_CP019343.1"/>
</dbReference>
<feature type="transmembrane region" description="Helical" evidence="1">
    <location>
        <begin position="32"/>
        <end position="51"/>
    </location>
</feature>